<name>A0A6A6LM64_HEVBR</name>
<sequence>MPWPHRCEDRDKPGRALPRRRGRNWKEEHRRLRPRHRCRNRPWMSSPFCSPTLRERERERDLGLNSSGYVSRQEPINAFA</sequence>
<reference evidence="2 3" key="1">
    <citation type="journal article" date="2020" name="Mol. Plant">
        <title>The Chromosome-Based Rubber Tree Genome Provides New Insights into Spurge Genome Evolution and Rubber Biosynthesis.</title>
        <authorList>
            <person name="Liu J."/>
            <person name="Shi C."/>
            <person name="Shi C.C."/>
            <person name="Li W."/>
            <person name="Zhang Q.J."/>
            <person name="Zhang Y."/>
            <person name="Li K."/>
            <person name="Lu H.F."/>
            <person name="Shi C."/>
            <person name="Zhu S.T."/>
            <person name="Xiao Z.Y."/>
            <person name="Nan H."/>
            <person name="Yue Y."/>
            <person name="Zhu X.G."/>
            <person name="Wu Y."/>
            <person name="Hong X.N."/>
            <person name="Fan G.Y."/>
            <person name="Tong Y."/>
            <person name="Zhang D."/>
            <person name="Mao C.L."/>
            <person name="Liu Y.L."/>
            <person name="Hao S.J."/>
            <person name="Liu W.Q."/>
            <person name="Lv M.Q."/>
            <person name="Zhang H.B."/>
            <person name="Liu Y."/>
            <person name="Hu-Tang G.R."/>
            <person name="Wang J.P."/>
            <person name="Wang J.H."/>
            <person name="Sun Y.H."/>
            <person name="Ni S.B."/>
            <person name="Chen W.B."/>
            <person name="Zhang X.C."/>
            <person name="Jiao Y.N."/>
            <person name="Eichler E.E."/>
            <person name="Li G.H."/>
            <person name="Liu X."/>
            <person name="Gao L.Z."/>
        </authorList>
    </citation>
    <scope>NUCLEOTIDE SEQUENCE [LARGE SCALE GENOMIC DNA]</scope>
    <source>
        <strain evidence="3">cv. GT1</strain>
        <tissue evidence="2">Leaf</tissue>
    </source>
</reference>
<accession>A0A6A6LM64</accession>
<feature type="compositionally biased region" description="Basic and acidic residues" evidence="1">
    <location>
        <begin position="1"/>
        <end position="14"/>
    </location>
</feature>
<feature type="region of interest" description="Disordered" evidence="1">
    <location>
        <begin position="54"/>
        <end position="80"/>
    </location>
</feature>
<feature type="region of interest" description="Disordered" evidence="1">
    <location>
        <begin position="1"/>
        <end position="30"/>
    </location>
</feature>
<comment type="caution">
    <text evidence="2">The sequence shown here is derived from an EMBL/GenBank/DDBJ whole genome shotgun (WGS) entry which is preliminary data.</text>
</comment>
<evidence type="ECO:0000313" key="3">
    <source>
        <dbReference type="Proteomes" id="UP000467840"/>
    </source>
</evidence>
<evidence type="ECO:0000313" key="2">
    <source>
        <dbReference type="EMBL" id="KAF2302114.1"/>
    </source>
</evidence>
<dbReference type="AlphaFoldDB" id="A0A6A6LM64"/>
<gene>
    <name evidence="2" type="ORF">GH714_032831</name>
</gene>
<organism evidence="2 3">
    <name type="scientific">Hevea brasiliensis</name>
    <name type="common">Para rubber tree</name>
    <name type="synonym">Siphonia brasiliensis</name>
    <dbReference type="NCBI Taxonomy" id="3981"/>
    <lineage>
        <taxon>Eukaryota</taxon>
        <taxon>Viridiplantae</taxon>
        <taxon>Streptophyta</taxon>
        <taxon>Embryophyta</taxon>
        <taxon>Tracheophyta</taxon>
        <taxon>Spermatophyta</taxon>
        <taxon>Magnoliopsida</taxon>
        <taxon>eudicotyledons</taxon>
        <taxon>Gunneridae</taxon>
        <taxon>Pentapetalae</taxon>
        <taxon>rosids</taxon>
        <taxon>fabids</taxon>
        <taxon>Malpighiales</taxon>
        <taxon>Euphorbiaceae</taxon>
        <taxon>Crotonoideae</taxon>
        <taxon>Micrandreae</taxon>
        <taxon>Hevea</taxon>
    </lineage>
</organism>
<evidence type="ECO:0000256" key="1">
    <source>
        <dbReference type="SAM" id="MobiDB-lite"/>
    </source>
</evidence>
<dbReference type="Proteomes" id="UP000467840">
    <property type="component" value="Chromosome 4"/>
</dbReference>
<keyword evidence="3" id="KW-1185">Reference proteome</keyword>
<dbReference type="EMBL" id="JAAGAX010000010">
    <property type="protein sequence ID" value="KAF2302114.1"/>
    <property type="molecule type" value="Genomic_DNA"/>
</dbReference>
<protein>
    <submittedName>
        <fullName evidence="2">Uncharacterized protein</fullName>
    </submittedName>
</protein>
<proteinExistence type="predicted"/>